<gene>
    <name evidence="4" type="ORF">A3H38_03255</name>
</gene>
<dbReference type="Pfam" id="PF00072">
    <property type="entry name" value="Response_reg"/>
    <property type="match status" value="1"/>
</dbReference>
<dbReference type="PROSITE" id="PS50110">
    <property type="entry name" value="RESPONSE_REGULATORY"/>
    <property type="match status" value="1"/>
</dbReference>
<dbReference type="SMART" id="SM00448">
    <property type="entry name" value="REC"/>
    <property type="match status" value="1"/>
</dbReference>
<protein>
    <recommendedName>
        <fullName evidence="3">Response regulatory domain-containing protein</fullName>
    </recommendedName>
</protein>
<dbReference type="PANTHER" id="PTHR44591:SF3">
    <property type="entry name" value="RESPONSE REGULATORY DOMAIN-CONTAINING PROTEIN"/>
    <property type="match status" value="1"/>
</dbReference>
<evidence type="ECO:0000313" key="4">
    <source>
        <dbReference type="EMBL" id="OGC07206.1"/>
    </source>
</evidence>
<evidence type="ECO:0000313" key="5">
    <source>
        <dbReference type="Proteomes" id="UP000176938"/>
    </source>
</evidence>
<proteinExistence type="predicted"/>
<feature type="modified residue" description="4-aspartylphosphate" evidence="2">
    <location>
        <position position="64"/>
    </location>
</feature>
<dbReference type="InterPro" id="IPR001789">
    <property type="entry name" value="Sig_transdc_resp-reg_receiver"/>
</dbReference>
<evidence type="ECO:0000256" key="1">
    <source>
        <dbReference type="ARBA" id="ARBA00022553"/>
    </source>
</evidence>
<reference evidence="4 5" key="1">
    <citation type="journal article" date="2016" name="Nat. Commun.">
        <title>Thousands of microbial genomes shed light on interconnected biogeochemical processes in an aquifer system.</title>
        <authorList>
            <person name="Anantharaman K."/>
            <person name="Brown C.T."/>
            <person name="Hug L.A."/>
            <person name="Sharon I."/>
            <person name="Castelle C.J."/>
            <person name="Probst A.J."/>
            <person name="Thomas B.C."/>
            <person name="Singh A."/>
            <person name="Wilkins M.J."/>
            <person name="Karaoz U."/>
            <person name="Brodie E.L."/>
            <person name="Williams K.H."/>
            <person name="Hubbard S.S."/>
            <person name="Banfield J.F."/>
        </authorList>
    </citation>
    <scope>NUCLEOTIDE SEQUENCE [LARGE SCALE GENOMIC DNA]</scope>
</reference>
<dbReference type="InterPro" id="IPR050595">
    <property type="entry name" value="Bact_response_regulator"/>
</dbReference>
<dbReference type="GO" id="GO:0000160">
    <property type="term" value="P:phosphorelay signal transduction system"/>
    <property type="evidence" value="ECO:0007669"/>
    <property type="project" value="InterPro"/>
</dbReference>
<sequence length="160" mass="18478">MEKPLILIVDDERNYADEITTVISETERYATATAYSAMEALEYLKNNKIMFGLGGNRVRVIVLDIKMPGMDGLQFLEKVRKEYGPDIGIIMLTAWEDEEKWEKATNGFVINYITKPYERDNLIGTIDRFCQGLKEEGKLVLETFEKHIEKRETGFKKDQG</sequence>
<dbReference type="Gene3D" id="3.40.50.2300">
    <property type="match status" value="1"/>
</dbReference>
<organism evidence="4 5">
    <name type="scientific">candidate division WOR-1 bacterium RIFCSPLOWO2_02_FULL_46_20</name>
    <dbReference type="NCBI Taxonomy" id="1802567"/>
    <lineage>
        <taxon>Bacteria</taxon>
        <taxon>Bacillati</taxon>
        <taxon>Saganbacteria</taxon>
    </lineage>
</organism>
<accession>A0A1F4RGF7</accession>
<dbReference type="InterPro" id="IPR011006">
    <property type="entry name" value="CheY-like_superfamily"/>
</dbReference>
<dbReference type="Proteomes" id="UP000176938">
    <property type="component" value="Unassembled WGS sequence"/>
</dbReference>
<feature type="domain" description="Response regulatory" evidence="3">
    <location>
        <begin position="5"/>
        <end position="130"/>
    </location>
</feature>
<evidence type="ECO:0000259" key="3">
    <source>
        <dbReference type="PROSITE" id="PS50110"/>
    </source>
</evidence>
<dbReference type="AlphaFoldDB" id="A0A1F4RGF7"/>
<evidence type="ECO:0000256" key="2">
    <source>
        <dbReference type="PROSITE-ProRule" id="PRU00169"/>
    </source>
</evidence>
<dbReference type="SUPFAM" id="SSF52172">
    <property type="entry name" value="CheY-like"/>
    <property type="match status" value="1"/>
</dbReference>
<dbReference type="EMBL" id="METP01000007">
    <property type="protein sequence ID" value="OGC07206.1"/>
    <property type="molecule type" value="Genomic_DNA"/>
</dbReference>
<keyword evidence="1 2" id="KW-0597">Phosphoprotein</keyword>
<dbReference type="PANTHER" id="PTHR44591">
    <property type="entry name" value="STRESS RESPONSE REGULATOR PROTEIN 1"/>
    <property type="match status" value="1"/>
</dbReference>
<name>A0A1F4RGF7_UNCSA</name>
<comment type="caution">
    <text evidence="4">The sequence shown here is derived from an EMBL/GenBank/DDBJ whole genome shotgun (WGS) entry which is preliminary data.</text>
</comment>